<proteinExistence type="predicted"/>
<dbReference type="Pfam" id="PF00795">
    <property type="entry name" value="CN_hydrolase"/>
    <property type="match status" value="1"/>
</dbReference>
<feature type="non-terminal residue" evidence="3">
    <location>
        <position position="89"/>
    </location>
</feature>
<dbReference type="InterPro" id="IPR036526">
    <property type="entry name" value="C-N_Hydrolase_sf"/>
</dbReference>
<dbReference type="SUPFAM" id="SSF56317">
    <property type="entry name" value="Carbon-nitrogen hydrolase"/>
    <property type="match status" value="1"/>
</dbReference>
<keyword evidence="1 3" id="KW-0378">Hydrolase</keyword>
<dbReference type="PANTHER" id="PTHR43674">
    <property type="entry name" value="NITRILASE C965.09-RELATED"/>
    <property type="match status" value="1"/>
</dbReference>
<evidence type="ECO:0000256" key="1">
    <source>
        <dbReference type="ARBA" id="ARBA00022801"/>
    </source>
</evidence>
<dbReference type="GO" id="GO:0050126">
    <property type="term" value="F:N-carbamoylputrescine amidase activity"/>
    <property type="evidence" value="ECO:0007669"/>
    <property type="project" value="TreeGrafter"/>
</dbReference>
<sequence length="89" mass="9362">YMFADRDEVRAAAEPADGPTLTEWADLARTHDLVIVGGFAEAGADGEVHNSAALVDATGVRAVYRKAHLWNSEKALFTPGAAAPPVVDT</sequence>
<dbReference type="Proteomes" id="UP000429644">
    <property type="component" value="Unassembled WGS sequence"/>
</dbReference>
<dbReference type="Gene3D" id="3.60.110.10">
    <property type="entry name" value="Carbon-nitrogen hydrolase"/>
    <property type="match status" value="1"/>
</dbReference>
<evidence type="ECO:0000259" key="2">
    <source>
        <dbReference type="PROSITE" id="PS50263"/>
    </source>
</evidence>
<feature type="non-terminal residue" evidence="3">
    <location>
        <position position="1"/>
    </location>
</feature>
<dbReference type="GO" id="GO:0033388">
    <property type="term" value="P:putrescine biosynthetic process from arginine"/>
    <property type="evidence" value="ECO:0007669"/>
    <property type="project" value="TreeGrafter"/>
</dbReference>
<dbReference type="EMBL" id="WHPD01002829">
    <property type="protein sequence ID" value="MPV89612.1"/>
    <property type="molecule type" value="Genomic_DNA"/>
</dbReference>
<dbReference type="AlphaFoldDB" id="A0A7J9UYT3"/>
<feature type="domain" description="CN hydrolase" evidence="2">
    <location>
        <begin position="1"/>
        <end position="89"/>
    </location>
</feature>
<dbReference type="PROSITE" id="PS50263">
    <property type="entry name" value="CN_HYDROLASE"/>
    <property type="match status" value="1"/>
</dbReference>
<comment type="caution">
    <text evidence="3">The sequence shown here is derived from an EMBL/GenBank/DDBJ whole genome shotgun (WGS) entry which is preliminary data.</text>
</comment>
<dbReference type="PANTHER" id="PTHR43674:SF2">
    <property type="entry name" value="BETA-UREIDOPROPIONASE"/>
    <property type="match status" value="1"/>
</dbReference>
<evidence type="ECO:0000313" key="4">
    <source>
        <dbReference type="Proteomes" id="UP000429644"/>
    </source>
</evidence>
<protein>
    <submittedName>
        <fullName evidence="3">Carbon-nitrogen hydrolase</fullName>
    </submittedName>
</protein>
<evidence type="ECO:0000313" key="3">
    <source>
        <dbReference type="EMBL" id="MPV89612.1"/>
    </source>
</evidence>
<name>A0A7J9UYT3_9MICO</name>
<accession>A0A7J9UYT3</accession>
<dbReference type="InterPro" id="IPR050345">
    <property type="entry name" value="Aliph_Amidase/BUP"/>
</dbReference>
<reference evidence="3 4" key="1">
    <citation type="submission" date="2019-10" db="EMBL/GenBank/DDBJ databases">
        <title>Georgenia wutianyii sp. nov. and Georgenia yuyongxinii sp. nov. isolated from plateau pika (Ochotona curzoniae) in the Qinghai-Tibet plateau of China.</title>
        <authorList>
            <person name="Tian Z."/>
        </authorList>
    </citation>
    <scope>NUCLEOTIDE SEQUENCE [LARGE SCALE GENOMIC DNA]</scope>
    <source>
        <strain evidence="3 4">JCM 15130</strain>
    </source>
</reference>
<gene>
    <name evidence="3" type="ORF">GB882_13115</name>
</gene>
<dbReference type="InterPro" id="IPR003010">
    <property type="entry name" value="C-N_Hydrolase"/>
</dbReference>
<organism evidence="3 4">
    <name type="scientific">Georgenia ruanii</name>
    <dbReference type="NCBI Taxonomy" id="348442"/>
    <lineage>
        <taxon>Bacteria</taxon>
        <taxon>Bacillati</taxon>
        <taxon>Actinomycetota</taxon>
        <taxon>Actinomycetes</taxon>
        <taxon>Micrococcales</taxon>
        <taxon>Bogoriellaceae</taxon>
        <taxon>Georgenia</taxon>
    </lineage>
</organism>
<keyword evidence="4" id="KW-1185">Reference proteome</keyword>